<gene>
    <name evidence="2" type="ORF">BJ554DRAFT_2840</name>
</gene>
<evidence type="ECO:0000259" key="1">
    <source>
        <dbReference type="Pfam" id="PF11997"/>
    </source>
</evidence>
<dbReference type="Pfam" id="PF11997">
    <property type="entry name" value="DUF3492"/>
    <property type="match status" value="1"/>
</dbReference>
<dbReference type="AlphaFoldDB" id="A0A8H8A0W7"/>
<evidence type="ECO:0000313" key="2">
    <source>
        <dbReference type="EMBL" id="KAG5462925.1"/>
    </source>
</evidence>
<dbReference type="EMBL" id="JAEFCI010001411">
    <property type="protein sequence ID" value="KAG5462925.1"/>
    <property type="molecule type" value="Genomic_DNA"/>
</dbReference>
<comment type="caution">
    <text evidence="2">The sequence shown here is derived from an EMBL/GenBank/DDBJ whole genome shotgun (WGS) entry which is preliminary data.</text>
</comment>
<dbReference type="Gene3D" id="3.40.50.2000">
    <property type="entry name" value="Glycogen Phosphorylase B"/>
    <property type="match status" value="1"/>
</dbReference>
<feature type="domain" description="DUF3492" evidence="1">
    <location>
        <begin position="741"/>
        <end position="1025"/>
    </location>
</feature>
<organism evidence="2 3">
    <name type="scientific">Olpidium bornovanus</name>
    <dbReference type="NCBI Taxonomy" id="278681"/>
    <lineage>
        <taxon>Eukaryota</taxon>
        <taxon>Fungi</taxon>
        <taxon>Fungi incertae sedis</taxon>
        <taxon>Olpidiomycota</taxon>
        <taxon>Olpidiomycotina</taxon>
        <taxon>Olpidiomycetes</taxon>
        <taxon>Olpidiales</taxon>
        <taxon>Olpidiaceae</taxon>
        <taxon>Olpidium</taxon>
    </lineage>
</organism>
<sequence length="1227" mass="139185">MNVYLAVPPPHPNIDLPGYAAELMIHEFVEVAGRSHRQACLFELLVACSRDRQLPDRITMQLQRQAAESSRDLVVRGDRILLKEACLGIDIDRHWTSLSEDARSFLIESIGTWKRSVASYVSTANAPWKDWLPSEKPAEVIRQMMTLIGGHAATSEDPEAAYLSLRAVNNLSSVLALRVSDFCVRLEDGRLVPGNYTAKSSERIDVAEHTREATANAGKLPLFRHFLMIFENYGRILFLCLTDDVYFGRELDAINPSLPTRYFFWILLRFSRFLIRRLEYFYSYRSHPEMRNLLTLAKRGAYRTLLPATQKGPARVVMEDSPNGPMTCIFELAPNDFAPIDKFMPQFKPVLAHYAGSHPADFVPGEKALPVVRSCFKNSTELPAVQLSHTYFYSGDKVTATCVYRYLTPSEPFPVRREVYEGQVPQLDIAADAINWLPKEVHEFNAKDHNLVANATLYRTVDSKRHTIKALYFYTAEEGREPYLNRIEYIQNSHDTDPWVMTVVCSGTTPKAVKHAVVDLTHFSDKNLVYRTRYNYSHPQHPRWHSSLYDANGTLLSEVVQTPPEVGLDTFGLLNTTYPEPYLTSNILIVPSPGGATPQSAWTARGNSKRFQYAWMPYDIQRKREALWVLWRLGKISGVAVRVLDEMFLREEPLFKQYWRLRDLGRPHAACKHLLANQAVHESLLRVPDTPSTRSHFHVRFTDLLKLGVGGDASDLSAKRDKSSQLLQGQELLPVLSLDSGTWPTGGGGVGSCRRDLIDNLHRVRWTVIAEIASADLVQRDYQVEKNVDKIMYVPLWDVDFGTPNENIYRNVVFAELRKKTARTTTSVIRAKFIPLVKSLVRFSAATELPSEQLSEAENVFVQLYLYFRTYDWLRSWHHPYTQDAWVAEWLREATEGQSKGQYLRCELPTLKELNMLYLLVVRLLLILTAEIPKDLPVVHSSHHGIQSILGVIAKSLYGASFAVWDHGILWRERLFALCDADNMPRFVQLGFVGLTRLVARISYMRADMVTPCTRVQNVDWEMWMGGEGGRNSGARIAMQNKISPVVNGMVSPRGARNVYREDRRLNLCFCRVAGHFQILRKSRQREAGADRGHAVSHIPGERYQKRHSCSGLHCEAGLCGLPVVCTDVGGSREVISDMATGHVYGRVVPPGVPKQLAIAQLHVLAMTDGLEQLVDRTKKPVTLDELLRDSAGRSLEERVMRDAVRCSRRALGGLLRKRIIENFSIS</sequence>
<accession>A0A8H8A0W7</accession>
<protein>
    <recommendedName>
        <fullName evidence="1">DUF3492 domain-containing protein</fullName>
    </recommendedName>
</protein>
<proteinExistence type="predicted"/>
<evidence type="ECO:0000313" key="3">
    <source>
        <dbReference type="Proteomes" id="UP000673691"/>
    </source>
</evidence>
<dbReference type="OrthoDB" id="2582433at2759"/>
<keyword evidence="3" id="KW-1185">Reference proteome</keyword>
<dbReference type="SUPFAM" id="SSF53756">
    <property type="entry name" value="UDP-Glycosyltransferase/glycogen phosphorylase"/>
    <property type="match status" value="1"/>
</dbReference>
<reference evidence="2 3" key="1">
    <citation type="journal article" name="Sci. Rep.">
        <title>Genome-scale phylogenetic analyses confirm Olpidium as the closest living zoosporic fungus to the non-flagellated, terrestrial fungi.</title>
        <authorList>
            <person name="Chang Y."/>
            <person name="Rochon D."/>
            <person name="Sekimoto S."/>
            <person name="Wang Y."/>
            <person name="Chovatia M."/>
            <person name="Sandor L."/>
            <person name="Salamov A."/>
            <person name="Grigoriev I.V."/>
            <person name="Stajich J.E."/>
            <person name="Spatafora J.W."/>
        </authorList>
    </citation>
    <scope>NUCLEOTIDE SEQUENCE [LARGE SCALE GENOMIC DNA]</scope>
    <source>
        <strain evidence="2">S191</strain>
    </source>
</reference>
<feature type="non-terminal residue" evidence="2">
    <location>
        <position position="1227"/>
    </location>
</feature>
<dbReference type="InterPro" id="IPR022622">
    <property type="entry name" value="DUF3492"/>
</dbReference>
<name>A0A8H8A0W7_9FUNG</name>
<dbReference type="Proteomes" id="UP000673691">
    <property type="component" value="Unassembled WGS sequence"/>
</dbReference>